<proteinExistence type="predicted"/>
<sequence length="18" mass="2025">AANGLRRPNLGDQKDDRE</sequence>
<dbReference type="EMBL" id="FN656216">
    <property type="protein sequence ID" value="CBY40996.1"/>
    <property type="molecule type" value="Genomic_DNA"/>
</dbReference>
<feature type="non-terminal residue" evidence="1">
    <location>
        <position position="1"/>
    </location>
</feature>
<protein>
    <submittedName>
        <fullName evidence="1">Uncharacterized protein</fullName>
    </submittedName>
</protein>
<organism evidence="1">
    <name type="scientific">Oikopleura dioica</name>
    <name type="common">Tunicate</name>
    <dbReference type="NCBI Taxonomy" id="34765"/>
    <lineage>
        <taxon>Eukaryota</taxon>
        <taxon>Metazoa</taxon>
        <taxon>Chordata</taxon>
        <taxon>Tunicata</taxon>
        <taxon>Appendicularia</taxon>
        <taxon>Copelata</taxon>
        <taxon>Oikopleuridae</taxon>
        <taxon>Oikopleura</taxon>
    </lineage>
</organism>
<dbReference type="AlphaFoldDB" id="E4YZW8"/>
<reference evidence="1" key="1">
    <citation type="journal article" date="2010" name="Science">
        <title>Plasticity of animal genome architecture unmasked by rapid evolution of a pelagic tunicate.</title>
        <authorList>
            <person name="Denoeud F."/>
            <person name="Henriet S."/>
            <person name="Mungpakdee S."/>
            <person name="Aury J.M."/>
            <person name="Da Silva C."/>
            <person name="Brinkmann H."/>
            <person name="Mikhaleva J."/>
            <person name="Olsen L.C."/>
            <person name="Jubin C."/>
            <person name="Canestro C."/>
            <person name="Bouquet J.M."/>
            <person name="Danks G."/>
            <person name="Poulain J."/>
            <person name="Campsteijn C."/>
            <person name="Adamski M."/>
            <person name="Cross I."/>
            <person name="Yadetie F."/>
            <person name="Muffato M."/>
            <person name="Louis A."/>
            <person name="Butcher S."/>
            <person name="Tsagkogeorga G."/>
            <person name="Konrad A."/>
            <person name="Singh S."/>
            <person name="Jensen M.F."/>
            <person name="Cong E.H."/>
            <person name="Eikeseth-Otteraa H."/>
            <person name="Noel B."/>
            <person name="Anthouard V."/>
            <person name="Porcel B.M."/>
            <person name="Kachouri-Lafond R."/>
            <person name="Nishino A."/>
            <person name="Ugolini M."/>
            <person name="Chourrout P."/>
            <person name="Nishida H."/>
            <person name="Aasland R."/>
            <person name="Huzurbazar S."/>
            <person name="Westhof E."/>
            <person name="Delsuc F."/>
            <person name="Lehrach H."/>
            <person name="Reinhardt R."/>
            <person name="Weissenbach J."/>
            <person name="Roy S.W."/>
            <person name="Artiguenave F."/>
            <person name="Postlethwait J.H."/>
            <person name="Manak J.R."/>
            <person name="Thompson E.M."/>
            <person name="Jaillon O."/>
            <person name="Du Pasquier L."/>
            <person name="Boudinot P."/>
            <person name="Liberles D.A."/>
            <person name="Volff J.N."/>
            <person name="Philippe H."/>
            <person name="Lenhard B."/>
            <person name="Roest Crollius H."/>
            <person name="Wincker P."/>
            <person name="Chourrout D."/>
        </authorList>
    </citation>
    <scope>NUCLEOTIDE SEQUENCE [LARGE SCALE GENOMIC DNA]</scope>
</reference>
<accession>E4YZW8</accession>
<evidence type="ECO:0000313" key="1">
    <source>
        <dbReference type="EMBL" id="CBY40996.1"/>
    </source>
</evidence>
<dbReference type="Proteomes" id="UP000011014">
    <property type="component" value="Unassembled WGS sequence"/>
</dbReference>
<name>E4YZW8_OIKDI</name>
<gene>
    <name evidence="1" type="ORF">GSOID_T00023041001</name>
</gene>